<evidence type="ECO:0000259" key="2">
    <source>
        <dbReference type="PROSITE" id="PS00028"/>
    </source>
</evidence>
<dbReference type="InterPro" id="IPR036236">
    <property type="entry name" value="Znf_C2H2_sf"/>
</dbReference>
<feature type="domain" description="C2H2-type" evidence="2">
    <location>
        <begin position="583"/>
        <end position="607"/>
    </location>
</feature>
<accession>A0AAV5VWX4</accession>
<feature type="region of interest" description="Disordered" evidence="1">
    <location>
        <begin position="1"/>
        <end position="84"/>
    </location>
</feature>
<name>A0AAV5VWX4_9BILA</name>
<evidence type="ECO:0000313" key="4">
    <source>
        <dbReference type="Proteomes" id="UP001432322"/>
    </source>
</evidence>
<dbReference type="PROSITE" id="PS00028">
    <property type="entry name" value="ZINC_FINGER_C2H2_1"/>
    <property type="match status" value="2"/>
</dbReference>
<gene>
    <name evidence="3" type="ORF">PFISCL1PPCAC_14165</name>
</gene>
<comment type="caution">
    <text evidence="3">The sequence shown here is derived from an EMBL/GenBank/DDBJ whole genome shotgun (WGS) entry which is preliminary data.</text>
</comment>
<evidence type="ECO:0000256" key="1">
    <source>
        <dbReference type="SAM" id="MobiDB-lite"/>
    </source>
</evidence>
<dbReference type="AlphaFoldDB" id="A0AAV5VWX4"/>
<reference evidence="3" key="1">
    <citation type="submission" date="2023-10" db="EMBL/GenBank/DDBJ databases">
        <title>Genome assembly of Pristionchus species.</title>
        <authorList>
            <person name="Yoshida K."/>
            <person name="Sommer R.J."/>
        </authorList>
    </citation>
    <scope>NUCLEOTIDE SEQUENCE</scope>
    <source>
        <strain evidence="3">RS5133</strain>
    </source>
</reference>
<evidence type="ECO:0000313" key="3">
    <source>
        <dbReference type="EMBL" id="GMT22868.1"/>
    </source>
</evidence>
<proteinExistence type="predicted"/>
<dbReference type="InterPro" id="IPR013087">
    <property type="entry name" value="Znf_C2H2_type"/>
</dbReference>
<dbReference type="EMBL" id="BTSY01000004">
    <property type="protein sequence ID" value="GMT22868.1"/>
    <property type="molecule type" value="Genomic_DNA"/>
</dbReference>
<keyword evidence="4" id="KW-1185">Reference proteome</keyword>
<dbReference type="Proteomes" id="UP001432322">
    <property type="component" value="Unassembled WGS sequence"/>
</dbReference>
<feature type="domain" description="C2H2-type" evidence="2">
    <location>
        <begin position="757"/>
        <end position="779"/>
    </location>
</feature>
<sequence length="813" mass="95936">FSMKKPARRKNSESSGYGTEGRRTSDMSTNDQQREIESQSREPSAAPMPPEERKVTNVIEVEGENKEKKHPSQRTLERKGSRETMTLNVPKLFTNGLAPSLDSNSKSKPIAFNSDKERLGWNVVPNEWKEKIIQPPNGIEDVLTQSYIGGWPFKLQKALKMLALKRMKVFPCNSCRSMFYNYIHYIMHQVIEKDDFNNHIDKVLKSCDFDAYFESGTIVTNFNEDVKRWTKNEDTWLKKCALEVYSEREKECPKDLYRPTNKWMESMRPLFVLFDHQVEGEVWIRKEELTKERGDLIVKDLLEHLSNEVIFCRPCGIFFTEGMGFVHHCLSFEHYRKVIMRGVTPEFDGPWLSDLHALTMILNMHMGDEYIKHVESSSPGELASNLKSAESCYQKVEDMQSSIPPQIAPVKEKFHDCIRKAMTPEGLDFSLLFFYQTDIPSCAPLLKQLQARFPLDKSSFLPVNNLGKEVIFQIYEMIYSSLTNHLVKPCFYCWQWQKVLNDMEYFDHFTAPSHCLAKHSYYFTRPEAWTEEDEVLQLEKERLHEAVQDVLLAYHRHEPMEFSELEDWREYFELLDNKQNLSCYCTTCNQFFSEYVLFIAHFWSKEHSDKIPLINDDMKRVMRSITNENWNVLVLNDHFKLEKTFEEYKDKLANPKIEFYVTIYARTFFHEAYRAWREEKKEIRFYTGEKDASRFVPTEDFRVEMEAKMKKLYDRANYPFFGPKSAQFVRYYTANPPAVLVNQIRAHIQQRRGIPYCHLCKNAFATEFDYCAHFGTDMHKLEKRPSDAGIYAALIWVVFKDKMAKYNPKDYVL</sequence>
<organism evidence="3 4">
    <name type="scientific">Pristionchus fissidentatus</name>
    <dbReference type="NCBI Taxonomy" id="1538716"/>
    <lineage>
        <taxon>Eukaryota</taxon>
        <taxon>Metazoa</taxon>
        <taxon>Ecdysozoa</taxon>
        <taxon>Nematoda</taxon>
        <taxon>Chromadorea</taxon>
        <taxon>Rhabditida</taxon>
        <taxon>Rhabditina</taxon>
        <taxon>Diplogasteromorpha</taxon>
        <taxon>Diplogasteroidea</taxon>
        <taxon>Neodiplogasteridae</taxon>
        <taxon>Pristionchus</taxon>
    </lineage>
</organism>
<protein>
    <recommendedName>
        <fullName evidence="2">C2H2-type domain-containing protein</fullName>
    </recommendedName>
</protein>
<feature type="non-terminal residue" evidence="3">
    <location>
        <position position="1"/>
    </location>
</feature>
<dbReference type="SUPFAM" id="SSF57667">
    <property type="entry name" value="beta-beta-alpha zinc fingers"/>
    <property type="match status" value="1"/>
</dbReference>